<dbReference type="SMART" id="SM00304">
    <property type="entry name" value="HAMP"/>
    <property type="match status" value="1"/>
</dbReference>
<feature type="transmembrane region" description="Helical" evidence="12">
    <location>
        <begin position="254"/>
        <end position="276"/>
    </location>
</feature>
<dbReference type="CDD" id="cd00082">
    <property type="entry name" value="HisKA"/>
    <property type="match status" value="1"/>
</dbReference>
<comment type="catalytic activity">
    <reaction evidence="1">
        <text>ATP + protein L-histidine = ADP + protein N-phospho-L-histidine.</text>
        <dbReference type="EC" id="2.7.13.3"/>
    </reaction>
</comment>
<dbReference type="InterPro" id="IPR003660">
    <property type="entry name" value="HAMP_dom"/>
</dbReference>
<keyword evidence="5" id="KW-0597">Phosphoprotein</keyword>
<dbReference type="SMART" id="SM00388">
    <property type="entry name" value="HisKA"/>
    <property type="match status" value="1"/>
</dbReference>
<evidence type="ECO:0000256" key="1">
    <source>
        <dbReference type="ARBA" id="ARBA00000085"/>
    </source>
</evidence>
<dbReference type="InterPro" id="IPR050398">
    <property type="entry name" value="HssS/ArlS-like"/>
</dbReference>
<feature type="domain" description="HAMP" evidence="14">
    <location>
        <begin position="274"/>
        <end position="326"/>
    </location>
</feature>
<evidence type="ECO:0000313" key="16">
    <source>
        <dbReference type="Proteomes" id="UP000693672"/>
    </source>
</evidence>
<keyword evidence="7" id="KW-0547">Nucleotide-binding</keyword>
<dbReference type="Pfam" id="PF00512">
    <property type="entry name" value="HisKA"/>
    <property type="match status" value="1"/>
</dbReference>
<comment type="caution">
    <text evidence="15">The sequence shown here is derived from an EMBL/GenBank/DDBJ whole genome shotgun (WGS) entry which is preliminary data.</text>
</comment>
<evidence type="ECO:0000313" key="15">
    <source>
        <dbReference type="EMBL" id="CAG7644712.1"/>
    </source>
</evidence>
<evidence type="ECO:0000256" key="3">
    <source>
        <dbReference type="ARBA" id="ARBA00012438"/>
    </source>
</evidence>
<proteinExistence type="predicted"/>
<sequence>MKNWPVAVKIWGVFASITLSIFILLAVFLPWTLKGFFTDQIYDLLLDSQASVRFEAQTLPGIALSTTTVAAPVTATVDMTKPVMILPITPVEKTMDPAQEPAAQGTTAVKEVRIGKLDEVVSLQETKAMSQAISADGQTIRVGKTEAQPARTLTIGMASALQPPEGPVVQHMLIMGSAEISRSEAALPQTYVDAIEQDAHLQQSEVQKYSRNIDNKTIFYVIRKEELSGKPGYVVSYSWGNYRNDLVYTMFGRLMLLMVALILCSWLPCLALAKYLTRPLVQMERHVGRMSERDWHEPLTTKRSDEIGRLARAIETMRLRLVRQDKAQQFFLQNISHELKTPVMVIRSYAQSIMDGLFPKGSLQESVEVIMKESDRLEKRIRDLLYLNKLNYVSSREKKLQPFELKPVIEDVVERLRYRRSDIDWAIEADDGTTMCGDREQWGVALENLLDNQLRYAKGRITIEAQLPAEQAGTEAGQPSLPAVRIWNDGPPLDEQAAAELFEPFRTGANGQFGLGLAIVRQIAEYHRMTARAVNERGGAAFYLEPSG</sequence>
<dbReference type="GO" id="GO:0000155">
    <property type="term" value="F:phosphorelay sensor kinase activity"/>
    <property type="evidence" value="ECO:0007669"/>
    <property type="project" value="InterPro"/>
</dbReference>
<evidence type="ECO:0000256" key="8">
    <source>
        <dbReference type="ARBA" id="ARBA00022777"/>
    </source>
</evidence>
<evidence type="ECO:0000256" key="5">
    <source>
        <dbReference type="ARBA" id="ARBA00022553"/>
    </source>
</evidence>
<evidence type="ECO:0000256" key="11">
    <source>
        <dbReference type="ARBA" id="ARBA00023136"/>
    </source>
</evidence>
<keyword evidence="12" id="KW-0812">Transmembrane</keyword>
<evidence type="ECO:0000256" key="4">
    <source>
        <dbReference type="ARBA" id="ARBA00022475"/>
    </source>
</evidence>
<dbReference type="AlphaFoldDB" id="A0A916K8F9"/>
<dbReference type="GO" id="GO:0005524">
    <property type="term" value="F:ATP binding"/>
    <property type="evidence" value="ECO:0007669"/>
    <property type="project" value="UniProtKB-KW"/>
</dbReference>
<evidence type="ECO:0000259" key="14">
    <source>
        <dbReference type="PROSITE" id="PS50885"/>
    </source>
</evidence>
<keyword evidence="6" id="KW-0808">Transferase</keyword>
<keyword evidence="4" id="KW-1003">Cell membrane</keyword>
<keyword evidence="10" id="KW-0902">Two-component regulatory system</keyword>
<reference evidence="15" key="1">
    <citation type="submission" date="2021-06" db="EMBL/GenBank/DDBJ databases">
        <authorList>
            <person name="Criscuolo A."/>
        </authorList>
    </citation>
    <scope>NUCLEOTIDE SEQUENCE</scope>
    <source>
        <strain evidence="15">CIP111600</strain>
    </source>
</reference>
<dbReference type="RefSeq" id="WP_218094494.1">
    <property type="nucleotide sequence ID" value="NZ_CAJVAS010000029.1"/>
</dbReference>
<accession>A0A916K8F9</accession>
<evidence type="ECO:0000256" key="12">
    <source>
        <dbReference type="SAM" id="Phobius"/>
    </source>
</evidence>
<organism evidence="15 16">
    <name type="scientific">Paenibacillus solanacearum</name>
    <dbReference type="NCBI Taxonomy" id="2048548"/>
    <lineage>
        <taxon>Bacteria</taxon>
        <taxon>Bacillati</taxon>
        <taxon>Bacillota</taxon>
        <taxon>Bacilli</taxon>
        <taxon>Bacillales</taxon>
        <taxon>Paenibacillaceae</taxon>
        <taxon>Paenibacillus</taxon>
    </lineage>
</organism>
<dbReference type="EMBL" id="CAJVAS010000029">
    <property type="protein sequence ID" value="CAG7644712.1"/>
    <property type="molecule type" value="Genomic_DNA"/>
</dbReference>
<keyword evidence="9" id="KW-0067">ATP-binding</keyword>
<evidence type="ECO:0000256" key="6">
    <source>
        <dbReference type="ARBA" id="ARBA00022679"/>
    </source>
</evidence>
<evidence type="ECO:0000256" key="7">
    <source>
        <dbReference type="ARBA" id="ARBA00022741"/>
    </source>
</evidence>
<dbReference type="InterPro" id="IPR005467">
    <property type="entry name" value="His_kinase_dom"/>
</dbReference>
<gene>
    <name evidence="15" type="ORF">PAESOLCIP111_04778</name>
</gene>
<dbReference type="SMART" id="SM00387">
    <property type="entry name" value="HATPase_c"/>
    <property type="match status" value="1"/>
</dbReference>
<dbReference type="Proteomes" id="UP000693672">
    <property type="component" value="Unassembled WGS sequence"/>
</dbReference>
<evidence type="ECO:0000256" key="10">
    <source>
        <dbReference type="ARBA" id="ARBA00023012"/>
    </source>
</evidence>
<dbReference type="Pfam" id="PF02518">
    <property type="entry name" value="HATPase_c"/>
    <property type="match status" value="1"/>
</dbReference>
<keyword evidence="12" id="KW-1133">Transmembrane helix</keyword>
<evidence type="ECO:0000256" key="9">
    <source>
        <dbReference type="ARBA" id="ARBA00022840"/>
    </source>
</evidence>
<comment type="subcellular location">
    <subcellularLocation>
        <location evidence="2">Cell membrane</location>
        <topology evidence="2">Multi-pass membrane protein</topology>
    </subcellularLocation>
</comment>
<evidence type="ECO:0000259" key="13">
    <source>
        <dbReference type="PROSITE" id="PS50109"/>
    </source>
</evidence>
<dbReference type="InterPro" id="IPR003661">
    <property type="entry name" value="HisK_dim/P_dom"/>
</dbReference>
<dbReference type="InterPro" id="IPR003594">
    <property type="entry name" value="HATPase_dom"/>
</dbReference>
<dbReference type="CDD" id="cd06225">
    <property type="entry name" value="HAMP"/>
    <property type="match status" value="1"/>
</dbReference>
<feature type="domain" description="Histidine kinase" evidence="13">
    <location>
        <begin position="334"/>
        <end position="548"/>
    </location>
</feature>
<dbReference type="Pfam" id="PF00672">
    <property type="entry name" value="HAMP"/>
    <property type="match status" value="1"/>
</dbReference>
<dbReference type="PANTHER" id="PTHR45528">
    <property type="entry name" value="SENSOR HISTIDINE KINASE CPXA"/>
    <property type="match status" value="1"/>
</dbReference>
<dbReference type="PROSITE" id="PS50885">
    <property type="entry name" value="HAMP"/>
    <property type="match status" value="1"/>
</dbReference>
<dbReference type="GO" id="GO:0005886">
    <property type="term" value="C:plasma membrane"/>
    <property type="evidence" value="ECO:0007669"/>
    <property type="project" value="UniProtKB-SubCell"/>
</dbReference>
<evidence type="ECO:0000256" key="2">
    <source>
        <dbReference type="ARBA" id="ARBA00004651"/>
    </source>
</evidence>
<feature type="transmembrane region" description="Helical" evidence="12">
    <location>
        <begin position="6"/>
        <end position="29"/>
    </location>
</feature>
<keyword evidence="8" id="KW-0418">Kinase</keyword>
<keyword evidence="16" id="KW-1185">Reference proteome</keyword>
<dbReference type="PANTHER" id="PTHR45528:SF1">
    <property type="entry name" value="SENSOR HISTIDINE KINASE CPXA"/>
    <property type="match status" value="1"/>
</dbReference>
<dbReference type="PROSITE" id="PS50109">
    <property type="entry name" value="HIS_KIN"/>
    <property type="match status" value="1"/>
</dbReference>
<keyword evidence="11 12" id="KW-0472">Membrane</keyword>
<protein>
    <recommendedName>
        <fullName evidence="3">histidine kinase</fullName>
        <ecNumber evidence="3">2.7.13.3</ecNumber>
    </recommendedName>
</protein>
<dbReference type="EC" id="2.7.13.3" evidence="3"/>
<name>A0A916K8F9_9BACL</name>